<dbReference type="Proteomes" id="UP000499080">
    <property type="component" value="Unassembled WGS sequence"/>
</dbReference>
<protein>
    <submittedName>
        <fullName evidence="1">Uncharacterized protein</fullName>
    </submittedName>
</protein>
<keyword evidence="2" id="KW-1185">Reference proteome</keyword>
<proteinExistence type="predicted"/>
<comment type="caution">
    <text evidence="1">The sequence shown here is derived from an EMBL/GenBank/DDBJ whole genome shotgun (WGS) entry which is preliminary data.</text>
</comment>
<dbReference type="AlphaFoldDB" id="A0A4Y2EMK3"/>
<gene>
    <name evidence="1" type="ORF">AVEN_206399_1</name>
</gene>
<sequence length="253" mass="29695">MNDIIMNNSHYSLRSSTSQHSLSSSMNDRNELLSYVEDVSISEIIKRLRNIVNEATLPQNEKKEQHIIFPQVQENASYFDALRGRRKPYVILVYPAKDSSKATSVEEILKTTIRPETSFKIREFSKVKNQGVAVVFDSVKDIRSIISRLDEDNSTKEKFSHRMPGKSRPSIILYDHQNTIADQEAQEAFRIYTEDGENLRLRLKLKGRKRDTYHCVMEAPGMHFLQLKRFRKIAVNWDVFQMKEFYHVERCQF</sequence>
<dbReference type="OrthoDB" id="6437361at2759"/>
<accession>A0A4Y2EMK3</accession>
<organism evidence="1 2">
    <name type="scientific">Araneus ventricosus</name>
    <name type="common">Orbweaver spider</name>
    <name type="synonym">Epeira ventricosa</name>
    <dbReference type="NCBI Taxonomy" id="182803"/>
    <lineage>
        <taxon>Eukaryota</taxon>
        <taxon>Metazoa</taxon>
        <taxon>Ecdysozoa</taxon>
        <taxon>Arthropoda</taxon>
        <taxon>Chelicerata</taxon>
        <taxon>Arachnida</taxon>
        <taxon>Araneae</taxon>
        <taxon>Araneomorphae</taxon>
        <taxon>Entelegynae</taxon>
        <taxon>Araneoidea</taxon>
        <taxon>Araneidae</taxon>
        <taxon>Araneus</taxon>
    </lineage>
</organism>
<evidence type="ECO:0000313" key="2">
    <source>
        <dbReference type="Proteomes" id="UP000499080"/>
    </source>
</evidence>
<name>A0A4Y2EMK3_ARAVE</name>
<reference evidence="1 2" key="1">
    <citation type="journal article" date="2019" name="Sci. Rep.">
        <title>Orb-weaving spider Araneus ventricosus genome elucidates the spidroin gene catalogue.</title>
        <authorList>
            <person name="Kono N."/>
            <person name="Nakamura H."/>
            <person name="Ohtoshi R."/>
            <person name="Moran D.A.P."/>
            <person name="Shinohara A."/>
            <person name="Yoshida Y."/>
            <person name="Fujiwara M."/>
            <person name="Mori M."/>
            <person name="Tomita M."/>
            <person name="Arakawa K."/>
        </authorList>
    </citation>
    <scope>NUCLEOTIDE SEQUENCE [LARGE SCALE GENOMIC DNA]</scope>
</reference>
<evidence type="ECO:0000313" key="1">
    <source>
        <dbReference type="EMBL" id="GBM29559.1"/>
    </source>
</evidence>
<dbReference type="EMBL" id="BGPR01000639">
    <property type="protein sequence ID" value="GBM29559.1"/>
    <property type="molecule type" value="Genomic_DNA"/>
</dbReference>